<feature type="domain" description="Sulfatase N-terminal" evidence="5">
    <location>
        <begin position="7"/>
        <end position="346"/>
    </location>
</feature>
<dbReference type="InterPro" id="IPR000917">
    <property type="entry name" value="Sulfatase_N"/>
</dbReference>
<dbReference type="CDD" id="cd16034">
    <property type="entry name" value="sulfatase_like"/>
    <property type="match status" value="1"/>
</dbReference>
<dbReference type="EC" id="3.1.6.-" evidence="6"/>
<dbReference type="GO" id="GO:0004065">
    <property type="term" value="F:arylsulfatase activity"/>
    <property type="evidence" value="ECO:0007669"/>
    <property type="project" value="UniProtKB-EC"/>
</dbReference>
<evidence type="ECO:0000256" key="3">
    <source>
        <dbReference type="ARBA" id="ARBA00022801"/>
    </source>
</evidence>
<keyword evidence="3 6" id="KW-0378">Hydrolase</keyword>
<dbReference type="PANTHER" id="PTHR42693">
    <property type="entry name" value="ARYLSULFATASE FAMILY MEMBER"/>
    <property type="match status" value="1"/>
</dbReference>
<dbReference type="Proteomes" id="UP000249134">
    <property type="component" value="Chromosome 1"/>
</dbReference>
<dbReference type="SUPFAM" id="SSF53649">
    <property type="entry name" value="Alkaline phosphatase-like"/>
    <property type="match status" value="1"/>
</dbReference>
<evidence type="ECO:0000256" key="2">
    <source>
        <dbReference type="ARBA" id="ARBA00022723"/>
    </source>
</evidence>
<dbReference type="STRING" id="1348624.GCA_001591545_02959"/>
<accession>A0A2X4WUC3</accession>
<gene>
    <name evidence="6" type="ORF">NCTC4824_03979</name>
</gene>
<evidence type="ECO:0000313" key="7">
    <source>
        <dbReference type="Proteomes" id="UP000249134"/>
    </source>
</evidence>
<keyword evidence="2" id="KW-0479">Metal-binding</keyword>
<comment type="similarity">
    <text evidence="1">Belongs to the sulfatase family.</text>
</comment>
<proteinExistence type="inferred from homology"/>
<dbReference type="PROSITE" id="PS00149">
    <property type="entry name" value="SULFATASE_2"/>
    <property type="match status" value="1"/>
</dbReference>
<organism evidence="6 7">
    <name type="scientific">Lederbergia lenta</name>
    <name type="common">Bacillus lentus</name>
    <dbReference type="NCBI Taxonomy" id="1467"/>
    <lineage>
        <taxon>Bacteria</taxon>
        <taxon>Bacillati</taxon>
        <taxon>Bacillota</taxon>
        <taxon>Bacilli</taxon>
        <taxon>Bacillales</taxon>
        <taxon>Bacillaceae</taxon>
        <taxon>Lederbergia</taxon>
    </lineage>
</organism>
<keyword evidence="4" id="KW-0106">Calcium</keyword>
<dbReference type="KEGG" id="blen:NCTC4824_03979"/>
<reference evidence="6 7" key="1">
    <citation type="submission" date="2018-06" db="EMBL/GenBank/DDBJ databases">
        <authorList>
            <consortium name="Pathogen Informatics"/>
            <person name="Doyle S."/>
        </authorList>
    </citation>
    <scope>NUCLEOTIDE SEQUENCE [LARGE SCALE GENOMIC DNA]</scope>
    <source>
        <strain evidence="6 7">NCTC4824</strain>
    </source>
</reference>
<dbReference type="Pfam" id="PF00884">
    <property type="entry name" value="Sulfatase"/>
    <property type="match status" value="1"/>
</dbReference>
<dbReference type="RefSeq" id="WP_066143704.1">
    <property type="nucleotide sequence ID" value="NZ_CBCSGM010000004.1"/>
</dbReference>
<keyword evidence="7" id="KW-1185">Reference proteome</keyword>
<evidence type="ECO:0000259" key="5">
    <source>
        <dbReference type="Pfam" id="PF00884"/>
    </source>
</evidence>
<protein>
    <submittedName>
        <fullName evidence="6">Sulfatase family protein</fullName>
        <ecNumber evidence="6">3.1.6.-</ecNumber>
        <ecNumber evidence="6">3.1.6.1</ecNumber>
    </submittedName>
</protein>
<dbReference type="InterPro" id="IPR050738">
    <property type="entry name" value="Sulfatase"/>
</dbReference>
<dbReference type="InterPro" id="IPR024607">
    <property type="entry name" value="Sulfatase_CS"/>
</dbReference>
<dbReference type="Gene3D" id="3.40.720.10">
    <property type="entry name" value="Alkaline Phosphatase, subunit A"/>
    <property type="match status" value="1"/>
</dbReference>
<dbReference type="InterPro" id="IPR017850">
    <property type="entry name" value="Alkaline_phosphatase_core_sf"/>
</dbReference>
<dbReference type="EMBL" id="LS483476">
    <property type="protein sequence ID" value="SQI63218.1"/>
    <property type="molecule type" value="Genomic_DNA"/>
</dbReference>
<dbReference type="EC" id="3.1.6.1" evidence="6"/>
<name>A0A2X4WUC3_LEDLE</name>
<evidence type="ECO:0000313" key="6">
    <source>
        <dbReference type="EMBL" id="SQI63218.1"/>
    </source>
</evidence>
<dbReference type="PANTHER" id="PTHR42693:SF53">
    <property type="entry name" value="ENDO-4-O-SULFATASE"/>
    <property type="match status" value="1"/>
</dbReference>
<dbReference type="GO" id="GO:0046872">
    <property type="term" value="F:metal ion binding"/>
    <property type="evidence" value="ECO:0007669"/>
    <property type="project" value="UniProtKB-KW"/>
</dbReference>
<evidence type="ECO:0000256" key="1">
    <source>
        <dbReference type="ARBA" id="ARBA00008779"/>
    </source>
</evidence>
<dbReference type="AlphaFoldDB" id="A0A2X4WUC3"/>
<dbReference type="Gene3D" id="3.30.1120.10">
    <property type="match status" value="1"/>
</dbReference>
<sequence>MRDKGQPNLIYIFADQWRRQAVGYEDEDPVLTPNIDSFSRESTVLTDAVTVSPLCSPHRGSLLTGKYPINTGVYTNCKVGADLMLSSDEICVSDVLFKAGYETGYIGKWHLDLPELNVTDEPESGAMGWDAYTPPGPKRHGFQYWYSYGAWDDHFAPHYWQDSPEKIKVNQWSVEHETDCALDFIKDRKRDRPFSLFISWNPPHSPFEQVPEKYQKLYREKELPLRENVHDSKYIVHTGEAVDGGLEELKINQLNYLAAISGIDDQFGRILQLLRDEQLEEDTIVVLTSDHGEMMGSHGLMAKHVWYEESIGVPFIIRWPKVIPHAKSDVLLNTVDIMPTLLRLLDLEIPNSVEGTDVSNLIINQRSDGPEAAYICGYPGRKEAIETFREAGLDNRAYGWRAVRTHNYTYVIHNGYAPGEERVRLLYNLRDDKFQLHPKQIDEFENHPIAEELDRKLRSWLSEVKDPFLI</sequence>
<evidence type="ECO:0000256" key="4">
    <source>
        <dbReference type="ARBA" id="ARBA00022837"/>
    </source>
</evidence>